<evidence type="ECO:0000259" key="1">
    <source>
        <dbReference type="PROSITE" id="PS50181"/>
    </source>
</evidence>
<reference evidence="2" key="1">
    <citation type="submission" date="2023-03" db="EMBL/GenBank/DDBJ databases">
        <title>Massive genome expansion in bonnet fungi (Mycena s.s.) driven by repeated elements and novel gene families across ecological guilds.</title>
        <authorList>
            <consortium name="Lawrence Berkeley National Laboratory"/>
            <person name="Harder C.B."/>
            <person name="Miyauchi S."/>
            <person name="Viragh M."/>
            <person name="Kuo A."/>
            <person name="Thoen E."/>
            <person name="Andreopoulos B."/>
            <person name="Lu D."/>
            <person name="Skrede I."/>
            <person name="Drula E."/>
            <person name="Henrissat B."/>
            <person name="Morin E."/>
            <person name="Kohler A."/>
            <person name="Barry K."/>
            <person name="LaButti K."/>
            <person name="Morin E."/>
            <person name="Salamov A."/>
            <person name="Lipzen A."/>
            <person name="Mereny Z."/>
            <person name="Hegedus B."/>
            <person name="Baldrian P."/>
            <person name="Stursova M."/>
            <person name="Weitz H."/>
            <person name="Taylor A."/>
            <person name="Grigoriev I.V."/>
            <person name="Nagy L.G."/>
            <person name="Martin F."/>
            <person name="Kauserud H."/>
        </authorList>
    </citation>
    <scope>NUCLEOTIDE SEQUENCE</scope>
    <source>
        <strain evidence="2">CBHHK182m</strain>
    </source>
</reference>
<gene>
    <name evidence="2" type="ORF">B0H16DRAFT_1555322</name>
</gene>
<accession>A0AAD7INK3</accession>
<feature type="domain" description="F-box" evidence="1">
    <location>
        <begin position="22"/>
        <end position="71"/>
    </location>
</feature>
<organism evidence="2 3">
    <name type="scientific">Mycena metata</name>
    <dbReference type="NCBI Taxonomy" id="1033252"/>
    <lineage>
        <taxon>Eukaryota</taxon>
        <taxon>Fungi</taxon>
        <taxon>Dikarya</taxon>
        <taxon>Basidiomycota</taxon>
        <taxon>Agaricomycotina</taxon>
        <taxon>Agaricomycetes</taxon>
        <taxon>Agaricomycetidae</taxon>
        <taxon>Agaricales</taxon>
        <taxon>Marasmiineae</taxon>
        <taxon>Mycenaceae</taxon>
        <taxon>Mycena</taxon>
    </lineage>
</organism>
<dbReference type="Proteomes" id="UP001215598">
    <property type="component" value="Unassembled WGS sequence"/>
</dbReference>
<dbReference type="SUPFAM" id="SSF81383">
    <property type="entry name" value="F-box domain"/>
    <property type="match status" value="1"/>
</dbReference>
<dbReference type="InterPro" id="IPR001810">
    <property type="entry name" value="F-box_dom"/>
</dbReference>
<dbReference type="PROSITE" id="PS50181">
    <property type="entry name" value="FBOX"/>
    <property type="match status" value="1"/>
</dbReference>
<dbReference type="EMBL" id="JARKIB010000077">
    <property type="protein sequence ID" value="KAJ7747258.1"/>
    <property type="molecule type" value="Genomic_DNA"/>
</dbReference>
<proteinExistence type="predicted"/>
<sequence length="519" mass="60156">MAPRKKVNLGGGRNSLRLNGHVGPFVDLPLDILLEILKLLQPLDLLYLCRTNKALRGFLVDRGNISVWRLCLQLAEDSPPPCPSFLCEVEWTRLIYESVCHVCLSPLEHDFLFDPIWWEFGARYCDECCADQVVERLPKILTKDRAGRIWLDIFPRAHGFYLKKDIDTFIAKYSAVETEEDKMRLILERRDQTKVILDHVRISKPWMNRLVKARTDEVEELKGSRWEAITAKLRQAGWPDMLIRRADWRNNDLVNIPRPLSDAEWEEIGPGLVKKLENSVRDSVVADRFRNLRWAFSKSDFTNLIKHLAFAPRIMEIALFPEVRAVLEGDVISEMKETDLKVAIEPKLPKLLEAWSRTFEIQLRDYTRTSLNMPSDSTADPFKQALAYFVCNNRCCYGHFTGHWELCSRGRYTSDEPEPDPYAEQVLRTFDCTPCIPNIMFSLEPARAILEDVIRRFGKDPQTATCEEMDAAPGKLWCMRCVLKNQPTGWRDAPAHNIKFHAKVSSLRPRWEVELEPED</sequence>
<dbReference type="AlphaFoldDB" id="A0AAD7INK3"/>
<protein>
    <recommendedName>
        <fullName evidence="1">F-box domain-containing protein</fullName>
    </recommendedName>
</protein>
<dbReference type="InterPro" id="IPR036047">
    <property type="entry name" value="F-box-like_dom_sf"/>
</dbReference>
<comment type="caution">
    <text evidence="2">The sequence shown here is derived from an EMBL/GenBank/DDBJ whole genome shotgun (WGS) entry which is preliminary data.</text>
</comment>
<name>A0AAD7INK3_9AGAR</name>
<dbReference type="Pfam" id="PF00646">
    <property type="entry name" value="F-box"/>
    <property type="match status" value="1"/>
</dbReference>
<keyword evidence="3" id="KW-1185">Reference proteome</keyword>
<evidence type="ECO:0000313" key="2">
    <source>
        <dbReference type="EMBL" id="KAJ7747258.1"/>
    </source>
</evidence>
<evidence type="ECO:0000313" key="3">
    <source>
        <dbReference type="Proteomes" id="UP001215598"/>
    </source>
</evidence>